<dbReference type="Proteomes" id="UP000823388">
    <property type="component" value="Chromosome 8N"/>
</dbReference>
<keyword evidence="3" id="KW-1185">Reference proteome</keyword>
<proteinExistence type="predicted"/>
<evidence type="ECO:0000313" key="2">
    <source>
        <dbReference type="EMBL" id="KAG2556981.1"/>
    </source>
</evidence>
<comment type="caution">
    <text evidence="2">The sequence shown here is derived from an EMBL/GenBank/DDBJ whole genome shotgun (WGS) entry which is preliminary data.</text>
</comment>
<accession>A0A8T0P479</accession>
<reference evidence="2" key="1">
    <citation type="submission" date="2020-05" db="EMBL/GenBank/DDBJ databases">
        <title>WGS assembly of Panicum virgatum.</title>
        <authorList>
            <person name="Lovell J.T."/>
            <person name="Jenkins J."/>
            <person name="Shu S."/>
            <person name="Juenger T.E."/>
            <person name="Schmutz J."/>
        </authorList>
    </citation>
    <scope>NUCLEOTIDE SEQUENCE</scope>
    <source>
        <strain evidence="2">AP13</strain>
    </source>
</reference>
<organism evidence="2 3">
    <name type="scientific">Panicum virgatum</name>
    <name type="common">Blackwell switchgrass</name>
    <dbReference type="NCBI Taxonomy" id="38727"/>
    <lineage>
        <taxon>Eukaryota</taxon>
        <taxon>Viridiplantae</taxon>
        <taxon>Streptophyta</taxon>
        <taxon>Embryophyta</taxon>
        <taxon>Tracheophyta</taxon>
        <taxon>Spermatophyta</taxon>
        <taxon>Magnoliopsida</taxon>
        <taxon>Liliopsida</taxon>
        <taxon>Poales</taxon>
        <taxon>Poaceae</taxon>
        <taxon>PACMAD clade</taxon>
        <taxon>Panicoideae</taxon>
        <taxon>Panicodae</taxon>
        <taxon>Paniceae</taxon>
        <taxon>Panicinae</taxon>
        <taxon>Panicum</taxon>
        <taxon>Panicum sect. Hiantes</taxon>
    </lineage>
</organism>
<dbReference type="EMBL" id="CM029052">
    <property type="protein sequence ID" value="KAG2556981.1"/>
    <property type="molecule type" value="Genomic_DNA"/>
</dbReference>
<sequence length="255" mass="29388">MPIPYAPHSISFHRYSSWGRDDPWAHSPSYFRPYYVGYAAPRESSCAGQPCVENDRLKPKDRDGCKDTSSGLNAIDEKPINVLKTSAIDGNEKKNSAIDILKTKSGQRELRLEVKRRSPLSETEAKSSHPLGTSNMQKRKLQKLSAQERKDKNMAWVPKGSIPIQDKDDGQAKGLMQLKKKRKSKRQFSNMRFAPNHQNYWSVHHHPFDSQMPYTPMSWNSSLDMYGYPSYSYFDPWRPYGSLYHGGLLQNFYAY</sequence>
<dbReference type="AlphaFoldDB" id="A0A8T0P479"/>
<evidence type="ECO:0000256" key="1">
    <source>
        <dbReference type="SAM" id="MobiDB-lite"/>
    </source>
</evidence>
<evidence type="ECO:0000313" key="3">
    <source>
        <dbReference type="Proteomes" id="UP000823388"/>
    </source>
</evidence>
<protein>
    <submittedName>
        <fullName evidence="2">Uncharacterized protein</fullName>
    </submittedName>
</protein>
<feature type="region of interest" description="Disordered" evidence="1">
    <location>
        <begin position="109"/>
        <end position="171"/>
    </location>
</feature>
<gene>
    <name evidence="2" type="ORF">PVAP13_8NG162203</name>
</gene>
<name>A0A8T0P479_PANVG</name>